<accession>A0A0F5JC12</accession>
<dbReference type="Proteomes" id="UP000033035">
    <property type="component" value="Unassembled WGS sequence"/>
</dbReference>
<dbReference type="GO" id="GO:0110001">
    <property type="term" value="C:toxin-antitoxin complex"/>
    <property type="evidence" value="ECO:0007669"/>
    <property type="project" value="InterPro"/>
</dbReference>
<organism evidence="7 8">
    <name type="scientific">Parabacteroides gordonii MS-1 = DSM 23371</name>
    <dbReference type="NCBI Taxonomy" id="1203610"/>
    <lineage>
        <taxon>Bacteria</taxon>
        <taxon>Pseudomonadati</taxon>
        <taxon>Bacteroidota</taxon>
        <taxon>Bacteroidia</taxon>
        <taxon>Bacteroidales</taxon>
        <taxon>Tannerellaceae</taxon>
        <taxon>Parabacteroides</taxon>
    </lineage>
</organism>
<evidence type="ECO:0000313" key="8">
    <source>
        <dbReference type="Proteomes" id="UP000033035"/>
    </source>
</evidence>
<proteinExistence type="inferred from homology"/>
<gene>
    <name evidence="7" type="ORF">HMPREF1536_02726</name>
</gene>
<comment type="similarity">
    <text evidence="6">Belongs to the HepT RNase toxin family.</text>
</comment>
<dbReference type="EMBL" id="AQHW01000015">
    <property type="protein sequence ID" value="KKB55263.1"/>
    <property type="molecule type" value="Genomic_DNA"/>
</dbReference>
<evidence type="ECO:0000256" key="6">
    <source>
        <dbReference type="ARBA" id="ARBA00024207"/>
    </source>
</evidence>
<protein>
    <recommendedName>
        <fullName evidence="9">DUF86 domain-containing protein</fullName>
    </recommendedName>
</protein>
<evidence type="ECO:0008006" key="9">
    <source>
        <dbReference type="Google" id="ProtNLM"/>
    </source>
</evidence>
<dbReference type="AlphaFoldDB" id="A0A0F5JC12"/>
<keyword evidence="2" id="KW-1277">Toxin-antitoxin system</keyword>
<dbReference type="Pfam" id="PF01934">
    <property type="entry name" value="HepT-like"/>
    <property type="match status" value="1"/>
</dbReference>
<evidence type="ECO:0000313" key="7">
    <source>
        <dbReference type="EMBL" id="KKB55263.1"/>
    </source>
</evidence>
<dbReference type="Gene3D" id="1.20.120.580">
    <property type="entry name" value="bsu32300-like"/>
    <property type="match status" value="1"/>
</dbReference>
<keyword evidence="3" id="KW-0540">Nuclease</keyword>
<dbReference type="GO" id="GO:0004540">
    <property type="term" value="F:RNA nuclease activity"/>
    <property type="evidence" value="ECO:0007669"/>
    <property type="project" value="InterPro"/>
</dbReference>
<evidence type="ECO:0000256" key="2">
    <source>
        <dbReference type="ARBA" id="ARBA00022649"/>
    </source>
</evidence>
<comment type="caution">
    <text evidence="7">The sequence shown here is derived from an EMBL/GenBank/DDBJ whole genome shotgun (WGS) entry which is preliminary data.</text>
</comment>
<evidence type="ECO:0000256" key="3">
    <source>
        <dbReference type="ARBA" id="ARBA00022722"/>
    </source>
</evidence>
<dbReference type="PANTHER" id="PTHR34139:SF1">
    <property type="entry name" value="RNASE MJ1380-RELATED"/>
    <property type="match status" value="1"/>
</dbReference>
<dbReference type="GO" id="GO:0000166">
    <property type="term" value="F:nucleotide binding"/>
    <property type="evidence" value="ECO:0007669"/>
    <property type="project" value="UniProtKB-KW"/>
</dbReference>
<dbReference type="PATRIC" id="fig|1203610.3.peg.2792"/>
<sequence>MYDTEIIRSSLLKVEIAIDRILERSETIHSSDDFLSTPTGVERMESICMLLIAIGESIKRVDKATDKQLLSQYPEIDWKGVMGMRDIIAHHYFDIDADVVFDVMKNNLPAVKETIDKMITKLFNI</sequence>
<keyword evidence="4" id="KW-0547">Nucleotide-binding</keyword>
<evidence type="ECO:0000256" key="4">
    <source>
        <dbReference type="ARBA" id="ARBA00022741"/>
    </source>
</evidence>
<dbReference type="InterPro" id="IPR037038">
    <property type="entry name" value="HepT-like_sf"/>
</dbReference>
<name>A0A0F5JC12_9BACT</name>
<dbReference type="PANTHER" id="PTHR34139">
    <property type="entry name" value="UPF0331 PROTEIN MJ0127"/>
    <property type="match status" value="1"/>
</dbReference>
<keyword evidence="8" id="KW-1185">Reference proteome</keyword>
<evidence type="ECO:0000256" key="5">
    <source>
        <dbReference type="ARBA" id="ARBA00022801"/>
    </source>
</evidence>
<dbReference type="HOGENOM" id="CLU_142825_2_0_10"/>
<dbReference type="RefSeq" id="WP_028729709.1">
    <property type="nucleotide sequence ID" value="NZ_KE386764.1"/>
</dbReference>
<keyword evidence="1" id="KW-0597">Phosphoprotein</keyword>
<dbReference type="GO" id="GO:0016787">
    <property type="term" value="F:hydrolase activity"/>
    <property type="evidence" value="ECO:0007669"/>
    <property type="project" value="UniProtKB-KW"/>
</dbReference>
<dbReference type="InterPro" id="IPR051813">
    <property type="entry name" value="HepT_RNase_toxin"/>
</dbReference>
<dbReference type="InterPro" id="IPR008201">
    <property type="entry name" value="HepT-like"/>
</dbReference>
<evidence type="ECO:0000256" key="1">
    <source>
        <dbReference type="ARBA" id="ARBA00022553"/>
    </source>
</evidence>
<keyword evidence="5" id="KW-0378">Hydrolase</keyword>
<dbReference type="STRING" id="1203610.HMPREF1536_02726"/>
<reference evidence="7 8" key="1">
    <citation type="submission" date="2013-04" db="EMBL/GenBank/DDBJ databases">
        <title>The Genome Sequence of Parabacteroides gordonii DSM 23371.</title>
        <authorList>
            <consortium name="The Broad Institute Genomics Platform"/>
            <person name="Earl A."/>
            <person name="Ward D."/>
            <person name="Feldgarden M."/>
            <person name="Gevers D."/>
            <person name="Martens E."/>
            <person name="Sakamoto M."/>
            <person name="Benno Y."/>
            <person name="Suzuki N."/>
            <person name="Matsunaga N."/>
            <person name="Koshihara K."/>
            <person name="Seki M."/>
            <person name="Komiya H."/>
            <person name="Walker B."/>
            <person name="Young S."/>
            <person name="Zeng Q."/>
            <person name="Gargeya S."/>
            <person name="Fitzgerald M."/>
            <person name="Haas B."/>
            <person name="Abouelleil A."/>
            <person name="Allen A.W."/>
            <person name="Alvarado L."/>
            <person name="Arachchi H.M."/>
            <person name="Berlin A.M."/>
            <person name="Chapman S.B."/>
            <person name="Gainer-Dewar J."/>
            <person name="Goldberg J."/>
            <person name="Griggs A."/>
            <person name="Gujja S."/>
            <person name="Hansen M."/>
            <person name="Howarth C."/>
            <person name="Imamovic A."/>
            <person name="Ireland A."/>
            <person name="Larimer J."/>
            <person name="McCowan C."/>
            <person name="Murphy C."/>
            <person name="Pearson M."/>
            <person name="Poon T.W."/>
            <person name="Priest M."/>
            <person name="Roberts A."/>
            <person name="Saif S."/>
            <person name="Shea T."/>
            <person name="Sisk P."/>
            <person name="Sykes S."/>
            <person name="Wortman J."/>
            <person name="Nusbaum C."/>
            <person name="Birren B."/>
        </authorList>
    </citation>
    <scope>NUCLEOTIDE SEQUENCE [LARGE SCALE GENOMIC DNA]</scope>
    <source>
        <strain evidence="7 8">MS-1</strain>
    </source>
</reference>